<evidence type="ECO:0000313" key="2">
    <source>
        <dbReference type="EMBL" id="TDV44279.1"/>
    </source>
</evidence>
<gene>
    <name evidence="2" type="ORF">CLV71_114189</name>
</gene>
<dbReference type="Gene3D" id="3.40.630.30">
    <property type="match status" value="1"/>
</dbReference>
<keyword evidence="2" id="KW-0012">Acyltransferase</keyword>
<dbReference type="CDD" id="cd04301">
    <property type="entry name" value="NAT_SF"/>
    <property type="match status" value="1"/>
</dbReference>
<name>A0A4R7V4K2_9PSEU</name>
<protein>
    <submittedName>
        <fullName evidence="2">L-amino acid N-acyltransferase YncA</fullName>
    </submittedName>
</protein>
<dbReference type="RefSeq" id="WP_133906707.1">
    <property type="nucleotide sequence ID" value="NZ_SOCP01000014.1"/>
</dbReference>
<dbReference type="Pfam" id="PF00583">
    <property type="entry name" value="Acetyltransf_1"/>
    <property type="match status" value="1"/>
</dbReference>
<comment type="caution">
    <text evidence="2">The sequence shown here is derived from an EMBL/GenBank/DDBJ whole genome shotgun (WGS) entry which is preliminary data.</text>
</comment>
<dbReference type="GO" id="GO:0016747">
    <property type="term" value="F:acyltransferase activity, transferring groups other than amino-acyl groups"/>
    <property type="evidence" value="ECO:0007669"/>
    <property type="project" value="InterPro"/>
</dbReference>
<evidence type="ECO:0000259" key="1">
    <source>
        <dbReference type="PROSITE" id="PS51186"/>
    </source>
</evidence>
<organism evidence="2 3">
    <name type="scientific">Actinophytocola oryzae</name>
    <dbReference type="NCBI Taxonomy" id="502181"/>
    <lineage>
        <taxon>Bacteria</taxon>
        <taxon>Bacillati</taxon>
        <taxon>Actinomycetota</taxon>
        <taxon>Actinomycetes</taxon>
        <taxon>Pseudonocardiales</taxon>
        <taxon>Pseudonocardiaceae</taxon>
    </lineage>
</organism>
<dbReference type="Proteomes" id="UP000294927">
    <property type="component" value="Unassembled WGS sequence"/>
</dbReference>
<dbReference type="InterPro" id="IPR016181">
    <property type="entry name" value="Acyl_CoA_acyltransferase"/>
</dbReference>
<dbReference type="PROSITE" id="PS51186">
    <property type="entry name" value="GNAT"/>
    <property type="match status" value="1"/>
</dbReference>
<dbReference type="EMBL" id="SOCP01000014">
    <property type="protein sequence ID" value="TDV44279.1"/>
    <property type="molecule type" value="Genomic_DNA"/>
</dbReference>
<reference evidence="2 3" key="1">
    <citation type="submission" date="2019-03" db="EMBL/GenBank/DDBJ databases">
        <title>Genomic Encyclopedia of Archaeal and Bacterial Type Strains, Phase II (KMG-II): from individual species to whole genera.</title>
        <authorList>
            <person name="Goeker M."/>
        </authorList>
    </citation>
    <scope>NUCLEOTIDE SEQUENCE [LARGE SCALE GENOMIC DNA]</scope>
    <source>
        <strain evidence="2 3">DSM 45499</strain>
    </source>
</reference>
<dbReference type="OrthoDB" id="4792644at2"/>
<keyword evidence="2" id="KW-0808">Transferase</keyword>
<dbReference type="SUPFAM" id="SSF55729">
    <property type="entry name" value="Acyl-CoA N-acyltransferases (Nat)"/>
    <property type="match status" value="1"/>
</dbReference>
<dbReference type="InterPro" id="IPR000182">
    <property type="entry name" value="GNAT_dom"/>
</dbReference>
<dbReference type="AlphaFoldDB" id="A0A4R7V4K2"/>
<proteinExistence type="predicted"/>
<keyword evidence="3" id="KW-1185">Reference proteome</keyword>
<accession>A0A4R7V4K2</accession>
<evidence type="ECO:0000313" key="3">
    <source>
        <dbReference type="Proteomes" id="UP000294927"/>
    </source>
</evidence>
<sequence length="291" mass="31008">MAIVLHTPEVDGLGAAVKALREWQSDDAPTQLHPGDVGWFWRFGAAATAAALRTWSRDGRVLAVGLLDGPALLRLTVAPDARLDEELAWRLVQDLKGGVLPAGKVFVEVPPGVLVRELLFQDGWHDDEPWTPLRLDLATPVRDPGVRIEVVGPGQAHLWSLVLRASFDRSTFTDERWQAMATGSPFADARCLVAFDEQGDAVAVATVWSAGTGKPGVLEPVGVHRDQRGRGYGRGITLAAAAALRDLGSSSAVVCTPSANVGAVATYASAGFERLPERLDLSRGLWGPTAS</sequence>
<feature type="domain" description="N-acetyltransferase" evidence="1">
    <location>
        <begin position="146"/>
        <end position="291"/>
    </location>
</feature>